<organism evidence="1">
    <name type="scientific">Myoviridae sp. ctkfK18</name>
    <dbReference type="NCBI Taxonomy" id="2825165"/>
    <lineage>
        <taxon>Viruses</taxon>
        <taxon>Duplodnaviria</taxon>
        <taxon>Heunggongvirae</taxon>
        <taxon>Uroviricota</taxon>
        <taxon>Caudoviricetes</taxon>
    </lineage>
</organism>
<accession>A0A8S5VH54</accession>
<name>A0A8S5VH54_9CAUD</name>
<proteinExistence type="predicted"/>
<reference evidence="1" key="1">
    <citation type="journal article" date="2021" name="Proc. Natl. Acad. Sci. U.S.A.">
        <title>A Catalog of Tens of Thousands of Viruses from Human Metagenomes Reveals Hidden Associations with Chronic Diseases.</title>
        <authorList>
            <person name="Tisza M.J."/>
            <person name="Buck C.B."/>
        </authorList>
    </citation>
    <scope>NUCLEOTIDE SEQUENCE</scope>
    <source>
        <strain evidence="1">CtkfK18</strain>
    </source>
</reference>
<sequence>MPYHSPPLRVNFVINRHFYNRMVVFNRTVNKIKSPIELHLLGIIIYQESAKESLNNYLTITYTNIDK</sequence>
<protein>
    <submittedName>
        <fullName evidence="1">Uncharacterized protein</fullName>
    </submittedName>
</protein>
<evidence type="ECO:0000313" key="1">
    <source>
        <dbReference type="EMBL" id="DAG06008.1"/>
    </source>
</evidence>
<dbReference type="EMBL" id="BK016265">
    <property type="protein sequence ID" value="DAG06008.1"/>
    <property type="molecule type" value="Genomic_DNA"/>
</dbReference>